<reference evidence="4 5" key="1">
    <citation type="submission" date="2023-01" db="EMBL/GenBank/DDBJ databases">
        <title>Minimal conservation of predation-associated metabolite biosynthetic gene clusters underscores biosynthetic potential of Myxococcota including descriptions for ten novel species: Archangium lansinium sp. nov., Myxococcus landrumus sp. nov., Nannocystis bai.</title>
        <authorList>
            <person name="Ahearne A."/>
            <person name="Stevens C."/>
            <person name="Dowd S."/>
        </authorList>
    </citation>
    <scope>NUCLEOTIDE SEQUENCE [LARGE SCALE GENOMIC DNA]</scope>
    <source>
        <strain evidence="4 5">WIWO2</strain>
    </source>
</reference>
<protein>
    <submittedName>
        <fullName evidence="4">Trypsin-like serine protease</fullName>
        <ecNumber evidence="4">3.4.21.-</ecNumber>
    </submittedName>
</protein>
<dbReference type="PROSITE" id="PS50240">
    <property type="entry name" value="TRYPSIN_DOM"/>
    <property type="match status" value="1"/>
</dbReference>
<dbReference type="Gene3D" id="4.10.1080.10">
    <property type="entry name" value="TSP type-3 repeat"/>
    <property type="match status" value="1"/>
</dbReference>
<dbReference type="Proteomes" id="UP001217485">
    <property type="component" value="Unassembled WGS sequence"/>
</dbReference>
<dbReference type="EMBL" id="JAQNDK010000005">
    <property type="protein sequence ID" value="MDC0684503.1"/>
    <property type="molecule type" value="Genomic_DNA"/>
</dbReference>
<accession>A0ABT5CFS9</accession>
<dbReference type="InterPro" id="IPR001314">
    <property type="entry name" value="Peptidase_S1A"/>
</dbReference>
<dbReference type="InterPro" id="IPR009003">
    <property type="entry name" value="Peptidase_S1_PA"/>
</dbReference>
<proteinExistence type="predicted"/>
<dbReference type="InterPro" id="IPR033116">
    <property type="entry name" value="TRYPSIN_SER"/>
</dbReference>
<dbReference type="InterPro" id="IPR043504">
    <property type="entry name" value="Peptidase_S1_PA_chymotrypsin"/>
</dbReference>
<evidence type="ECO:0000313" key="5">
    <source>
        <dbReference type="Proteomes" id="UP001217485"/>
    </source>
</evidence>
<keyword evidence="1" id="KW-1015">Disulfide bond</keyword>
<dbReference type="PANTHER" id="PTHR24253:SF153">
    <property type="entry name" value="SERINE PROTEASE HEPSIN"/>
    <property type="match status" value="1"/>
</dbReference>
<dbReference type="SUPFAM" id="SSF50494">
    <property type="entry name" value="Trypsin-like serine proteases"/>
    <property type="match status" value="1"/>
</dbReference>
<gene>
    <name evidence="4" type="ORF">POL72_42680</name>
</gene>
<keyword evidence="5" id="KW-1185">Reference proteome</keyword>
<evidence type="ECO:0000259" key="3">
    <source>
        <dbReference type="PROSITE" id="PS50240"/>
    </source>
</evidence>
<name>A0ABT5CFS9_9BACT</name>
<dbReference type="RefSeq" id="WP_272102631.1">
    <property type="nucleotide sequence ID" value="NZ_JAQNDK010000005.1"/>
</dbReference>
<dbReference type="InterPro" id="IPR001254">
    <property type="entry name" value="Trypsin_dom"/>
</dbReference>
<dbReference type="InterPro" id="IPR028974">
    <property type="entry name" value="TSP_type-3_rpt"/>
</dbReference>
<dbReference type="Pfam" id="PF00089">
    <property type="entry name" value="Trypsin"/>
    <property type="match status" value="1"/>
</dbReference>
<keyword evidence="4" id="KW-0378">Hydrolase</keyword>
<dbReference type="GO" id="GO:0016787">
    <property type="term" value="F:hydrolase activity"/>
    <property type="evidence" value="ECO:0007669"/>
    <property type="project" value="UniProtKB-KW"/>
</dbReference>
<feature type="chain" id="PRO_5045409321" evidence="2">
    <location>
        <begin position="28"/>
        <end position="963"/>
    </location>
</feature>
<dbReference type="PROSITE" id="PS00135">
    <property type="entry name" value="TRYPSIN_SER"/>
    <property type="match status" value="1"/>
</dbReference>
<organism evidence="4 5">
    <name type="scientific">Sorangium atrum</name>
    <dbReference type="NCBI Taxonomy" id="2995308"/>
    <lineage>
        <taxon>Bacteria</taxon>
        <taxon>Pseudomonadati</taxon>
        <taxon>Myxococcota</taxon>
        <taxon>Polyangia</taxon>
        <taxon>Polyangiales</taxon>
        <taxon>Polyangiaceae</taxon>
        <taxon>Sorangium</taxon>
    </lineage>
</organism>
<dbReference type="Gene3D" id="2.40.10.10">
    <property type="entry name" value="Trypsin-like serine proteases"/>
    <property type="match status" value="1"/>
</dbReference>
<dbReference type="PANTHER" id="PTHR24253">
    <property type="entry name" value="TRANSMEMBRANE PROTEASE SERINE"/>
    <property type="match status" value="1"/>
</dbReference>
<feature type="domain" description="Peptidase S1" evidence="3">
    <location>
        <begin position="27"/>
        <end position="256"/>
    </location>
</feature>
<feature type="signal peptide" evidence="2">
    <location>
        <begin position="1"/>
        <end position="27"/>
    </location>
</feature>
<dbReference type="PRINTS" id="PR00722">
    <property type="entry name" value="CHYMOTRYPSIN"/>
</dbReference>
<dbReference type="SUPFAM" id="SSF103647">
    <property type="entry name" value="TSP type-3 repeat"/>
    <property type="match status" value="1"/>
</dbReference>
<evidence type="ECO:0000256" key="2">
    <source>
        <dbReference type="SAM" id="SignalP"/>
    </source>
</evidence>
<dbReference type="SMART" id="SM00020">
    <property type="entry name" value="Tryp_SPc"/>
    <property type="match status" value="1"/>
</dbReference>
<dbReference type="EC" id="3.4.21.-" evidence="4"/>
<evidence type="ECO:0000256" key="1">
    <source>
        <dbReference type="ARBA" id="ARBA00023157"/>
    </source>
</evidence>
<comment type="caution">
    <text evidence="4">The sequence shown here is derived from an EMBL/GenBank/DDBJ whole genome shotgun (WGS) entry which is preliminary data.</text>
</comment>
<sequence>MRTSLKRMSVAGALAALGVCFSGPAYAVGNGIVDTGNQYPYVVSLTNMGAPRPFCSGTLITPQWVVSAQHCFIDGNGNPINRNFIVELAADPQSAQLSFAHTTAVSGPVFVPSTVPIDWIDDDLRSRDIAVFRLDTRVPRTLARPLHLPDEDACGSSFDGTIVGFGSGADDLVVCSDVPPLRRYSHSPLEYDRSHEDYGDIFYDETIWTLINWPFICDEYDGSYDGDSGGALLDEEGRLCGAVSGKTTASVLPGTYIMENVFAALDSGEARGFMLGATTPAGNRIIDAKGNFDGECPRFVDQCDNFGQCDETDTDVDGIIDVCDNCPTIANPEQAIGAGDDPDGDGLGAACDLCPGTVSVEGPGPLSNCNFEAEMAVGYRTESEPPIIRADSPTLAADLQLYKDTFRPNACDPVPCPRATLTDGGSLPAAEIPPLPLTSPTCTAVGGCRWEMRNRITLKPTIGIGGDVLGTPGALRARWCECPFYDTSTLEGRLECDTDATTGCGRLSKDFTSLPNWHPLSTRADGPSSADGGWANGKTLDKLHSVQFTGAPDILYRTVYWDFLDLGTSFVHTSPTSRWVQGVLFVHATGYLPQVAGYDTAQAIEYGNYYLSGDASIDAGDRPPVQPGAITLDTKRFCPECPLSFADTFHINDPHDPTRRVYQATPNGLKLVPGITTDTEKFYRNVANGTFKYIAAAEPLRRLIRDRLPGETILRGVALDAAGDSQLAAHVFSAGHDGAPFVVPFAGVQGSTWPLNGPELQGNEGLVLSATNRRLFVIGGTTDGQAGSQPNPSAWMLDVDSALWSEIEIPGNARPGAVLGATFRLEDRFVYLIDNGGNFITLRRWKPNHEVETLAELPVWWNHFERYWLVPGEAGDLVLAATAPASSTSTDPEAAFARFTISATGALSFAGHKEAAHHLIGAPMVGEHTIALTRAASVDVASTAQVSLGSFATPASNKIPTIF</sequence>
<evidence type="ECO:0000313" key="4">
    <source>
        <dbReference type="EMBL" id="MDC0684503.1"/>
    </source>
</evidence>
<keyword evidence="2" id="KW-0732">Signal</keyword>